<evidence type="ECO:0000313" key="4">
    <source>
        <dbReference type="EMBL" id="SDH64468.1"/>
    </source>
</evidence>
<dbReference type="PANTHER" id="PTHR46558">
    <property type="entry name" value="TRACRIPTIONAL REGULATORY PROTEIN-RELATED-RELATED"/>
    <property type="match status" value="1"/>
</dbReference>
<dbReference type="InterPro" id="IPR001387">
    <property type="entry name" value="Cro/C1-type_HTH"/>
</dbReference>
<evidence type="ECO:0000256" key="1">
    <source>
        <dbReference type="ARBA" id="ARBA00023125"/>
    </source>
</evidence>
<feature type="domain" description="HTH cro/C1-type" evidence="2">
    <location>
        <begin position="6"/>
        <end position="60"/>
    </location>
</feature>
<protein>
    <submittedName>
        <fullName evidence="3">Helix-turn-helix domain-containing protein</fullName>
    </submittedName>
    <submittedName>
        <fullName evidence="4">Transcriptional regulator, contains XRE-family HTH domain</fullName>
    </submittedName>
</protein>
<evidence type="ECO:0000313" key="3">
    <source>
        <dbReference type="EMBL" id="QYY43232.1"/>
    </source>
</evidence>
<proteinExistence type="predicted"/>
<dbReference type="Proteomes" id="UP000826616">
    <property type="component" value="Chromosome"/>
</dbReference>
<dbReference type="OrthoDB" id="1863321at2"/>
<evidence type="ECO:0000313" key="6">
    <source>
        <dbReference type="Proteomes" id="UP000826616"/>
    </source>
</evidence>
<dbReference type="AlphaFoldDB" id="A0A1G8E3H9"/>
<dbReference type="Pfam" id="PF01381">
    <property type="entry name" value="HTH_3"/>
    <property type="match status" value="1"/>
</dbReference>
<keyword evidence="6" id="KW-1185">Reference proteome</keyword>
<name>A0A1G8E3H9_ANETH</name>
<dbReference type="PROSITE" id="PS50943">
    <property type="entry name" value="HTH_CROC1"/>
    <property type="match status" value="1"/>
</dbReference>
<reference evidence="3 6" key="2">
    <citation type="submission" date="2021-08" db="EMBL/GenBank/DDBJ databases">
        <title>Complete genome sequence of the strain Aneurinibacillus thermoaerophilus CCM 8960.</title>
        <authorList>
            <person name="Musilova J."/>
            <person name="Kourilova X."/>
            <person name="Pernicova I."/>
            <person name="Bezdicek M."/>
            <person name="Lengerova M."/>
            <person name="Obruca S."/>
            <person name="Sedlar K."/>
        </authorList>
    </citation>
    <scope>NUCLEOTIDE SEQUENCE [LARGE SCALE GENOMIC DNA]</scope>
    <source>
        <strain evidence="3 6">CCM 8960</strain>
    </source>
</reference>
<dbReference type="EMBL" id="FNDE01000039">
    <property type="protein sequence ID" value="SDH64468.1"/>
    <property type="molecule type" value="Genomic_DNA"/>
</dbReference>
<dbReference type="RefSeq" id="WP_057899917.1">
    <property type="nucleotide sequence ID" value="NZ_CP080764.1"/>
</dbReference>
<keyword evidence="1" id="KW-0238">DNA-binding</keyword>
<dbReference type="PANTHER" id="PTHR46558:SF11">
    <property type="entry name" value="HTH-TYPE TRANSCRIPTIONAL REGULATOR XRE"/>
    <property type="match status" value="1"/>
</dbReference>
<gene>
    <name evidence="3" type="ORF">K3F53_02755</name>
    <name evidence="4" type="ORF">SAMN04489735_10399</name>
</gene>
<organism evidence="4 5">
    <name type="scientific">Aneurinibacillus thermoaerophilus</name>
    <dbReference type="NCBI Taxonomy" id="143495"/>
    <lineage>
        <taxon>Bacteria</taxon>
        <taxon>Bacillati</taxon>
        <taxon>Bacillota</taxon>
        <taxon>Bacilli</taxon>
        <taxon>Bacillales</taxon>
        <taxon>Paenibacillaceae</taxon>
        <taxon>Aneurinibacillus group</taxon>
        <taxon>Aneurinibacillus</taxon>
    </lineage>
</organism>
<sequence length="118" mass="13901">MLGDRLKKLRQQKNLTQEEIAKHLNISRGTYAHYEINKRQPDFATLQKFADFFNVSTDYLLGRIDDPVSPPYILRDPSIDISSYEGYEELSPQEQEIVKEQVRNTIKMLKKLKQDNKQ</sequence>
<dbReference type="EMBL" id="CP080764">
    <property type="protein sequence ID" value="QYY43232.1"/>
    <property type="molecule type" value="Genomic_DNA"/>
</dbReference>
<dbReference type="Gene3D" id="1.10.260.40">
    <property type="entry name" value="lambda repressor-like DNA-binding domains"/>
    <property type="match status" value="1"/>
</dbReference>
<accession>A0A1G8E3H9</accession>
<dbReference type="Proteomes" id="UP000198956">
    <property type="component" value="Unassembled WGS sequence"/>
</dbReference>
<evidence type="ECO:0000313" key="5">
    <source>
        <dbReference type="Proteomes" id="UP000198956"/>
    </source>
</evidence>
<reference evidence="4 5" key="1">
    <citation type="submission" date="2016-10" db="EMBL/GenBank/DDBJ databases">
        <authorList>
            <person name="de Groot N.N."/>
        </authorList>
    </citation>
    <scope>NUCLEOTIDE SEQUENCE [LARGE SCALE GENOMIC DNA]</scope>
    <source>
        <strain evidence="4 5">L 420-91</strain>
    </source>
</reference>
<dbReference type="CDD" id="cd00093">
    <property type="entry name" value="HTH_XRE"/>
    <property type="match status" value="1"/>
</dbReference>
<dbReference type="SUPFAM" id="SSF47413">
    <property type="entry name" value="lambda repressor-like DNA-binding domains"/>
    <property type="match status" value="1"/>
</dbReference>
<dbReference type="GeneID" id="97140281"/>
<evidence type="ECO:0000259" key="2">
    <source>
        <dbReference type="PROSITE" id="PS50943"/>
    </source>
</evidence>
<dbReference type="InterPro" id="IPR010982">
    <property type="entry name" value="Lambda_DNA-bd_dom_sf"/>
</dbReference>
<dbReference type="GO" id="GO:0003677">
    <property type="term" value="F:DNA binding"/>
    <property type="evidence" value="ECO:0007669"/>
    <property type="project" value="UniProtKB-KW"/>
</dbReference>
<dbReference type="SMART" id="SM00530">
    <property type="entry name" value="HTH_XRE"/>
    <property type="match status" value="1"/>
</dbReference>